<dbReference type="OrthoDB" id="2286358at2759"/>
<organism evidence="1 2">
    <name type="scientific">Jimgerdemannia flammicorona</name>
    <dbReference type="NCBI Taxonomy" id="994334"/>
    <lineage>
        <taxon>Eukaryota</taxon>
        <taxon>Fungi</taxon>
        <taxon>Fungi incertae sedis</taxon>
        <taxon>Mucoromycota</taxon>
        <taxon>Mucoromycotina</taxon>
        <taxon>Endogonomycetes</taxon>
        <taxon>Endogonales</taxon>
        <taxon>Endogonaceae</taxon>
        <taxon>Jimgerdemannia</taxon>
    </lineage>
</organism>
<dbReference type="EMBL" id="RBNI01010589">
    <property type="protein sequence ID" value="RUP43619.1"/>
    <property type="molecule type" value="Genomic_DNA"/>
</dbReference>
<evidence type="ECO:0000313" key="1">
    <source>
        <dbReference type="EMBL" id="RUP43619.1"/>
    </source>
</evidence>
<protein>
    <submittedName>
        <fullName evidence="1">Uncharacterized protein</fullName>
    </submittedName>
</protein>
<dbReference type="AlphaFoldDB" id="A0A433CYG3"/>
<accession>A0A433CYG3</accession>
<comment type="caution">
    <text evidence="1">The sequence shown here is derived from an EMBL/GenBank/DDBJ whole genome shotgun (WGS) entry which is preliminary data.</text>
</comment>
<proteinExistence type="predicted"/>
<sequence length="160" mass="18279">MNNEVYFSWEQVAYALAQQLAATETEYVPAMETSYRPTPQTFDSLLQLPVQDTMLPVNPTPVICSYAPAVNFQWGFMLENTFFTPFDMYNNMLLEQTYAQPNRGQTKYVEITDTHLNAPAKVYFGVVSNHLRMPGTRYTVVRQTIPPMSSQYPIGVPQFA</sequence>
<keyword evidence="2" id="KW-1185">Reference proteome</keyword>
<name>A0A433CYG3_9FUNG</name>
<reference evidence="1 2" key="1">
    <citation type="journal article" date="2018" name="New Phytol.">
        <title>Phylogenomics of Endogonaceae and evolution of mycorrhizas within Mucoromycota.</title>
        <authorList>
            <person name="Chang Y."/>
            <person name="Desiro A."/>
            <person name="Na H."/>
            <person name="Sandor L."/>
            <person name="Lipzen A."/>
            <person name="Clum A."/>
            <person name="Barry K."/>
            <person name="Grigoriev I.V."/>
            <person name="Martin F.M."/>
            <person name="Stajich J.E."/>
            <person name="Smith M.E."/>
            <person name="Bonito G."/>
            <person name="Spatafora J.W."/>
        </authorList>
    </citation>
    <scope>NUCLEOTIDE SEQUENCE [LARGE SCALE GENOMIC DNA]</scope>
    <source>
        <strain evidence="1 2">GMNB39</strain>
    </source>
</reference>
<gene>
    <name evidence="1" type="ORF">BC936DRAFT_136936</name>
</gene>
<evidence type="ECO:0000313" key="2">
    <source>
        <dbReference type="Proteomes" id="UP000268093"/>
    </source>
</evidence>
<dbReference type="Proteomes" id="UP000268093">
    <property type="component" value="Unassembled WGS sequence"/>
</dbReference>